<dbReference type="PANTHER" id="PTHR23055">
    <property type="entry name" value="CALCIUM BINDING PROTEINS"/>
    <property type="match status" value="1"/>
</dbReference>
<proteinExistence type="inferred from homology"/>
<dbReference type="PANTHER" id="PTHR23055:SF178">
    <property type="entry name" value="NEUROCALCIN HOMOLOG"/>
    <property type="match status" value="1"/>
</dbReference>
<dbReference type="GeneID" id="8848442"/>
<accession>D2VFN0</accession>
<dbReference type="GO" id="GO:0005509">
    <property type="term" value="F:calcium ion binding"/>
    <property type="evidence" value="ECO:0007669"/>
    <property type="project" value="InterPro"/>
</dbReference>
<dbReference type="Proteomes" id="UP000006671">
    <property type="component" value="Unassembled WGS sequence"/>
</dbReference>
<dbReference type="OMA" id="EYVFNVF"/>
<dbReference type="OrthoDB" id="191686at2759"/>
<feature type="domain" description="EF-hand" evidence="7">
    <location>
        <begin position="77"/>
        <end position="104"/>
    </location>
</feature>
<dbReference type="Gene3D" id="1.10.238.10">
    <property type="entry name" value="EF-hand"/>
    <property type="match status" value="1"/>
</dbReference>
<dbReference type="EMBL" id="GG738868">
    <property type="protein sequence ID" value="EFC44385.1"/>
    <property type="molecule type" value="Genomic_DNA"/>
</dbReference>
<dbReference type="InParanoid" id="D2VFN0"/>
<evidence type="ECO:0000256" key="4">
    <source>
        <dbReference type="ARBA" id="ARBA00022737"/>
    </source>
</evidence>
<keyword evidence="2" id="KW-0519">Myristate</keyword>
<dbReference type="Pfam" id="PF13833">
    <property type="entry name" value="EF-hand_8"/>
    <property type="match status" value="1"/>
</dbReference>
<dbReference type="CDD" id="cd00051">
    <property type="entry name" value="EFh"/>
    <property type="match status" value="2"/>
</dbReference>
<organism evidence="9">
    <name type="scientific">Naegleria gruberi</name>
    <name type="common">Amoeba</name>
    <dbReference type="NCBI Taxonomy" id="5762"/>
    <lineage>
        <taxon>Eukaryota</taxon>
        <taxon>Discoba</taxon>
        <taxon>Heterolobosea</taxon>
        <taxon>Tetramitia</taxon>
        <taxon>Eutetramitia</taxon>
        <taxon>Vahlkampfiidae</taxon>
        <taxon>Naegleria</taxon>
    </lineage>
</organism>
<evidence type="ECO:0000313" key="9">
    <source>
        <dbReference type="Proteomes" id="UP000006671"/>
    </source>
</evidence>
<dbReference type="RefSeq" id="XP_002677129.1">
    <property type="nucleotide sequence ID" value="XM_002677083.1"/>
</dbReference>
<dbReference type="Pfam" id="PF13499">
    <property type="entry name" value="EF-hand_7"/>
    <property type="match status" value="1"/>
</dbReference>
<dbReference type="PROSITE" id="PS00018">
    <property type="entry name" value="EF_HAND_1"/>
    <property type="match status" value="1"/>
</dbReference>
<evidence type="ECO:0000256" key="2">
    <source>
        <dbReference type="ARBA" id="ARBA00022707"/>
    </source>
</evidence>
<dbReference type="VEuPathDB" id="AmoebaDB:NAEGRDRAFT_33662"/>
<protein>
    <submittedName>
        <fullName evidence="8">Predicted protein</fullName>
    </submittedName>
</protein>
<keyword evidence="3" id="KW-0479">Metal-binding</keyword>
<dbReference type="FunCoup" id="D2VFN0">
    <property type="interactions" value="76"/>
</dbReference>
<dbReference type="FunFam" id="1.10.238.10:FF:000009">
    <property type="entry name" value="Visinin-like protein 1"/>
    <property type="match status" value="1"/>
</dbReference>
<dbReference type="AlphaFoldDB" id="D2VFN0"/>
<keyword evidence="6" id="KW-0449">Lipoprotein</keyword>
<dbReference type="KEGG" id="ngr:NAEGRDRAFT_33662"/>
<dbReference type="InterPro" id="IPR028846">
    <property type="entry name" value="Recoverin"/>
</dbReference>
<feature type="domain" description="EF-hand" evidence="7">
    <location>
        <begin position="105"/>
        <end position="140"/>
    </location>
</feature>
<keyword evidence="5" id="KW-0106">Calcium</keyword>
<dbReference type="eggNOG" id="KOG0044">
    <property type="taxonomic scope" value="Eukaryota"/>
</dbReference>
<dbReference type="InterPro" id="IPR002048">
    <property type="entry name" value="EF_hand_dom"/>
</dbReference>
<dbReference type="PROSITE" id="PS50222">
    <property type="entry name" value="EF_HAND_2"/>
    <property type="match status" value="3"/>
</dbReference>
<evidence type="ECO:0000256" key="5">
    <source>
        <dbReference type="ARBA" id="ARBA00022837"/>
    </source>
</evidence>
<dbReference type="STRING" id="5762.D2VFN0"/>
<evidence type="ECO:0000256" key="1">
    <source>
        <dbReference type="ARBA" id="ARBA00006049"/>
    </source>
</evidence>
<dbReference type="SUPFAM" id="SSF47473">
    <property type="entry name" value="EF-hand"/>
    <property type="match status" value="1"/>
</dbReference>
<dbReference type="SMART" id="SM00054">
    <property type="entry name" value="EFh"/>
    <property type="match status" value="3"/>
</dbReference>
<keyword evidence="4" id="KW-0677">Repeat</keyword>
<sequence>MGQNQGSPSSGQLINIPSLSKDLLDKLAHQTHYDKKEIKQLHTQFYSEVPNGAIPKEDFCQLTELMGIKDPFITSLVFNAFDRNCDSSISFDEFLISMSIMTRGNADEKLEFAFKLYDLNHDGYILKSEMTRIVTALYQMLGDLLTLQGDFDKPSKLVDKIFEEMDTNRDGKLTFEEYKIGAKKCPEIVNGLALF</sequence>
<keyword evidence="9" id="KW-1185">Reference proteome</keyword>
<dbReference type="InterPro" id="IPR018247">
    <property type="entry name" value="EF_Hand_1_Ca_BS"/>
</dbReference>
<evidence type="ECO:0000313" key="8">
    <source>
        <dbReference type="EMBL" id="EFC44385.1"/>
    </source>
</evidence>
<evidence type="ECO:0000259" key="7">
    <source>
        <dbReference type="PROSITE" id="PS50222"/>
    </source>
</evidence>
<dbReference type="PRINTS" id="PR00450">
    <property type="entry name" value="RECOVERIN"/>
</dbReference>
<comment type="similarity">
    <text evidence="1">Belongs to the recoverin family.</text>
</comment>
<name>D2VFN0_NAEGR</name>
<feature type="domain" description="EF-hand" evidence="7">
    <location>
        <begin position="153"/>
        <end position="188"/>
    </location>
</feature>
<gene>
    <name evidence="8" type="ORF">NAEGRDRAFT_33662</name>
</gene>
<reference evidence="8 9" key="1">
    <citation type="journal article" date="2010" name="Cell">
        <title>The genome of Naegleria gruberi illuminates early eukaryotic versatility.</title>
        <authorList>
            <person name="Fritz-Laylin L.K."/>
            <person name="Prochnik S.E."/>
            <person name="Ginger M.L."/>
            <person name="Dacks J.B."/>
            <person name="Carpenter M.L."/>
            <person name="Field M.C."/>
            <person name="Kuo A."/>
            <person name="Paredez A."/>
            <person name="Chapman J."/>
            <person name="Pham J."/>
            <person name="Shu S."/>
            <person name="Neupane R."/>
            <person name="Cipriano M."/>
            <person name="Mancuso J."/>
            <person name="Tu H."/>
            <person name="Salamov A."/>
            <person name="Lindquist E."/>
            <person name="Shapiro H."/>
            <person name="Lucas S."/>
            <person name="Grigoriev I.V."/>
            <person name="Cande W.Z."/>
            <person name="Fulton C."/>
            <person name="Rokhsar D.S."/>
            <person name="Dawson S.C."/>
        </authorList>
    </citation>
    <scope>NUCLEOTIDE SEQUENCE [LARGE SCALE GENOMIC DNA]</scope>
    <source>
        <strain evidence="8 9">NEG-M</strain>
    </source>
</reference>
<evidence type="ECO:0000256" key="6">
    <source>
        <dbReference type="ARBA" id="ARBA00023288"/>
    </source>
</evidence>
<dbReference type="InterPro" id="IPR011992">
    <property type="entry name" value="EF-hand-dom_pair"/>
</dbReference>
<evidence type="ECO:0000256" key="3">
    <source>
        <dbReference type="ARBA" id="ARBA00022723"/>
    </source>
</evidence>